<dbReference type="AlphaFoldDB" id="A0A8T0RWH4"/>
<accession>A0A8T0RWH4</accession>
<dbReference type="SUPFAM" id="SSF81383">
    <property type="entry name" value="F-box domain"/>
    <property type="match status" value="1"/>
</dbReference>
<evidence type="ECO:0000259" key="2">
    <source>
        <dbReference type="Pfam" id="PF12937"/>
    </source>
</evidence>
<dbReference type="Pfam" id="PF23635">
    <property type="entry name" value="Beta-prop_AT5G49610-like"/>
    <property type="match status" value="1"/>
</dbReference>
<dbReference type="InterPro" id="IPR056594">
    <property type="entry name" value="AT5G49610-like_b-prop"/>
</dbReference>
<dbReference type="Gene3D" id="1.20.1280.50">
    <property type="match status" value="1"/>
</dbReference>
<gene>
    <name evidence="4" type="ORF">PVAP13_5NG297600</name>
</gene>
<name>A0A8T0RWH4_PANVG</name>
<dbReference type="PANTHER" id="PTHR33207">
    <property type="entry name" value="F-BOX DOMAIN CONTAINING PROTEIN-RELATED"/>
    <property type="match status" value="1"/>
</dbReference>
<feature type="compositionally biased region" description="Polar residues" evidence="1">
    <location>
        <begin position="17"/>
        <end position="26"/>
    </location>
</feature>
<keyword evidence="5" id="KW-1185">Reference proteome</keyword>
<feature type="domain" description="F-box protein AT5G49610-like beta-propeller" evidence="3">
    <location>
        <begin position="134"/>
        <end position="394"/>
    </location>
</feature>
<protein>
    <recommendedName>
        <fullName evidence="6">F-box domain-containing protein</fullName>
    </recommendedName>
</protein>
<dbReference type="EMBL" id="CM029046">
    <property type="protein sequence ID" value="KAG2589880.1"/>
    <property type="molecule type" value="Genomic_DNA"/>
</dbReference>
<feature type="region of interest" description="Disordered" evidence="1">
    <location>
        <begin position="1"/>
        <end position="26"/>
    </location>
</feature>
<evidence type="ECO:0000313" key="4">
    <source>
        <dbReference type="EMBL" id="KAG2589880.1"/>
    </source>
</evidence>
<dbReference type="Pfam" id="PF12937">
    <property type="entry name" value="F-box-like"/>
    <property type="match status" value="1"/>
</dbReference>
<feature type="domain" description="F-box" evidence="2">
    <location>
        <begin position="32"/>
        <end position="69"/>
    </location>
</feature>
<evidence type="ECO:0000313" key="5">
    <source>
        <dbReference type="Proteomes" id="UP000823388"/>
    </source>
</evidence>
<dbReference type="InterPro" id="IPR001810">
    <property type="entry name" value="F-box_dom"/>
</dbReference>
<evidence type="ECO:0008006" key="6">
    <source>
        <dbReference type="Google" id="ProtNLM"/>
    </source>
</evidence>
<reference evidence="4" key="1">
    <citation type="submission" date="2020-05" db="EMBL/GenBank/DDBJ databases">
        <title>WGS assembly of Panicum virgatum.</title>
        <authorList>
            <person name="Lovell J.T."/>
            <person name="Jenkins J."/>
            <person name="Shu S."/>
            <person name="Juenger T.E."/>
            <person name="Schmutz J."/>
        </authorList>
    </citation>
    <scope>NUCLEOTIDE SEQUENCE</scope>
    <source>
        <strain evidence="4">AP13</strain>
    </source>
</reference>
<comment type="caution">
    <text evidence="4">The sequence shown here is derived from an EMBL/GenBank/DDBJ whole genome shotgun (WGS) entry which is preliminary data.</text>
</comment>
<sequence length="413" mass="46595">MSGGGVPTQPPPAKFPKQSNSNPTTTIESLGEDLLLTIFLRLPSLATLIRAALTCRAWRRAVASSPSFRRSFRELHPAPLLGIFEDPDRDALPPFVAAHRRDRDVLAAIRGGDFFLTPLLEPNSCASDAPLRWRVVDCRDGWIVLMNRVAGLLAIVNPLARQCPPDYIHIPFDMCSGDGPLRLGVHLLSSDEEPMSFRVVWLLCDISRVQLVVFSSETRDWSFLPWVEITERVPPPHDATNWWLRWGMQANGLLYWPFKNEEHMLTLDTATMEFSVFELPPYLKGQQDCFFAVGETKDGEPCIVYCIGFSIGVLKDRVGDDVIKRWILVGMVHYEAESANDNTLQVVAVEGGFAYLITTEMVLSLCIETMELEKLFPRTFYARHFHPYIMAWPSSLVGNYRRFAIIQGGTGHE</sequence>
<dbReference type="CDD" id="cd09917">
    <property type="entry name" value="F-box_SF"/>
    <property type="match status" value="1"/>
</dbReference>
<dbReference type="OrthoDB" id="634493at2759"/>
<dbReference type="InterPro" id="IPR036047">
    <property type="entry name" value="F-box-like_dom_sf"/>
</dbReference>
<organism evidence="4 5">
    <name type="scientific">Panicum virgatum</name>
    <name type="common">Blackwell switchgrass</name>
    <dbReference type="NCBI Taxonomy" id="38727"/>
    <lineage>
        <taxon>Eukaryota</taxon>
        <taxon>Viridiplantae</taxon>
        <taxon>Streptophyta</taxon>
        <taxon>Embryophyta</taxon>
        <taxon>Tracheophyta</taxon>
        <taxon>Spermatophyta</taxon>
        <taxon>Magnoliopsida</taxon>
        <taxon>Liliopsida</taxon>
        <taxon>Poales</taxon>
        <taxon>Poaceae</taxon>
        <taxon>PACMAD clade</taxon>
        <taxon>Panicoideae</taxon>
        <taxon>Panicodae</taxon>
        <taxon>Paniceae</taxon>
        <taxon>Panicinae</taxon>
        <taxon>Panicum</taxon>
        <taxon>Panicum sect. Hiantes</taxon>
    </lineage>
</organism>
<dbReference type="Proteomes" id="UP000823388">
    <property type="component" value="Chromosome 5N"/>
</dbReference>
<proteinExistence type="predicted"/>
<evidence type="ECO:0000259" key="3">
    <source>
        <dbReference type="Pfam" id="PF23635"/>
    </source>
</evidence>
<evidence type="ECO:0000256" key="1">
    <source>
        <dbReference type="SAM" id="MobiDB-lite"/>
    </source>
</evidence>